<name>A0A364K1P3_9BACL</name>
<dbReference type="PANTHER" id="PTHR13696">
    <property type="entry name" value="P-LOOP CONTAINING NUCLEOSIDE TRIPHOSPHATE HYDROLASE"/>
    <property type="match status" value="1"/>
</dbReference>
<accession>A0A364K1P3</accession>
<sequence length="277" mass="31070">MKTAKVVCVAGQKGGIAKTTTTGSLAFLASLSGYQTLAIDMDTQSDLSLLLTQVDDIDDEIQKGFFKGTVFDAMLEGRPERYINHVNENLDVLVANDDLANLPAYVYQEYDGHPSELLRVTIEPLLPAYDFIFIDTPPSLSEMMTNALGASDYVVIPFDGSRYNLNALRRLFKTVNKIQERVNPTLEIFGILPTLIDTSGAKGRNEYFGQPVRSDYKLVLNHLLSHPEYKDYMLKYIIPKRAATDRLSYAGFTSDNPELERACEPYLPLVEELIQRV</sequence>
<evidence type="ECO:0000313" key="2">
    <source>
        <dbReference type="EMBL" id="RAL21937.1"/>
    </source>
</evidence>
<feature type="domain" description="AAA" evidence="1">
    <location>
        <begin position="4"/>
        <end position="188"/>
    </location>
</feature>
<dbReference type="InterPro" id="IPR027417">
    <property type="entry name" value="P-loop_NTPase"/>
</dbReference>
<dbReference type="CDD" id="cd02042">
    <property type="entry name" value="ParAB_family"/>
    <property type="match status" value="1"/>
</dbReference>
<keyword evidence="3" id="KW-1185">Reference proteome</keyword>
<evidence type="ECO:0000313" key="3">
    <source>
        <dbReference type="Proteomes" id="UP000251213"/>
    </source>
</evidence>
<evidence type="ECO:0000259" key="1">
    <source>
        <dbReference type="Pfam" id="PF13614"/>
    </source>
</evidence>
<protein>
    <recommendedName>
        <fullName evidence="1">AAA domain-containing protein</fullName>
    </recommendedName>
</protein>
<dbReference type="RefSeq" id="WP_113659979.1">
    <property type="nucleotide sequence ID" value="NZ_KZ845673.1"/>
</dbReference>
<dbReference type="AlphaFoldDB" id="A0A364K1P3"/>
<reference evidence="2 3" key="2">
    <citation type="submission" date="2018-06" db="EMBL/GenBank/DDBJ databases">
        <authorList>
            <person name="Zhirakovskaya E."/>
        </authorList>
    </citation>
    <scope>NUCLEOTIDE SEQUENCE [LARGE SCALE GENOMIC DNA]</scope>
    <source>
        <strain evidence="2 3">FBKL4.011</strain>
    </source>
</reference>
<organism evidence="2 3">
    <name type="scientific">Thermoflavimicrobium daqui</name>
    <dbReference type="NCBI Taxonomy" id="2137476"/>
    <lineage>
        <taxon>Bacteria</taxon>
        <taxon>Bacillati</taxon>
        <taxon>Bacillota</taxon>
        <taxon>Bacilli</taxon>
        <taxon>Bacillales</taxon>
        <taxon>Thermoactinomycetaceae</taxon>
        <taxon>Thermoflavimicrobium</taxon>
    </lineage>
</organism>
<dbReference type="Pfam" id="PF13614">
    <property type="entry name" value="AAA_31"/>
    <property type="match status" value="1"/>
</dbReference>
<dbReference type="InterPro" id="IPR025669">
    <property type="entry name" value="AAA_dom"/>
</dbReference>
<dbReference type="SUPFAM" id="SSF52540">
    <property type="entry name" value="P-loop containing nucleoside triphosphate hydrolases"/>
    <property type="match status" value="1"/>
</dbReference>
<dbReference type="Proteomes" id="UP000251213">
    <property type="component" value="Unassembled WGS sequence"/>
</dbReference>
<gene>
    <name evidence="2" type="ORF">DL897_15210</name>
</gene>
<proteinExistence type="predicted"/>
<dbReference type="PANTHER" id="PTHR13696:SF98">
    <property type="entry name" value="PLASMID PARTITION PROTEIN A"/>
    <property type="match status" value="1"/>
</dbReference>
<reference evidence="2 3" key="1">
    <citation type="submission" date="2018-06" db="EMBL/GenBank/DDBJ databases">
        <title>Thermoflavimicrobium daqus sp. nov., a thermophilic microbe isolated from Moutai-flavour Daqu.</title>
        <authorList>
            <person name="Wang X."/>
            <person name="Zhou H."/>
        </authorList>
    </citation>
    <scope>NUCLEOTIDE SEQUENCE [LARGE SCALE GENOMIC DNA]</scope>
    <source>
        <strain evidence="2 3">FBKL4.011</strain>
    </source>
</reference>
<dbReference type="Gene3D" id="3.40.50.300">
    <property type="entry name" value="P-loop containing nucleotide triphosphate hydrolases"/>
    <property type="match status" value="1"/>
</dbReference>
<dbReference type="InterPro" id="IPR050678">
    <property type="entry name" value="DNA_Partitioning_ATPase"/>
</dbReference>
<dbReference type="OrthoDB" id="9815116at2"/>
<comment type="caution">
    <text evidence="2">The sequence shown here is derived from an EMBL/GenBank/DDBJ whole genome shotgun (WGS) entry which is preliminary data.</text>
</comment>
<dbReference type="EMBL" id="QJKK01000011">
    <property type="protein sequence ID" value="RAL21937.1"/>
    <property type="molecule type" value="Genomic_DNA"/>
</dbReference>